<organism evidence="3 4">
    <name type="scientific">Marinobacter lutaoensis</name>
    <dbReference type="NCBI Taxonomy" id="135739"/>
    <lineage>
        <taxon>Bacteria</taxon>
        <taxon>Pseudomonadati</taxon>
        <taxon>Pseudomonadota</taxon>
        <taxon>Gammaproteobacteria</taxon>
        <taxon>Pseudomonadales</taxon>
        <taxon>Marinobacteraceae</taxon>
        <taxon>Marinobacter</taxon>
    </lineage>
</organism>
<gene>
    <name evidence="3" type="ORF">BTO32_04215</name>
</gene>
<protein>
    <recommendedName>
        <fullName evidence="5">Glycosyl transferase family 1</fullName>
    </recommendedName>
</protein>
<dbReference type="OrthoDB" id="9775208at2"/>
<dbReference type="Pfam" id="PF00534">
    <property type="entry name" value="Glycos_transf_1"/>
    <property type="match status" value="1"/>
</dbReference>
<dbReference type="InterPro" id="IPR001296">
    <property type="entry name" value="Glyco_trans_1"/>
</dbReference>
<proteinExistence type="predicted"/>
<dbReference type="PANTHER" id="PTHR45947:SF3">
    <property type="entry name" value="SULFOQUINOVOSYL TRANSFERASE SQD2"/>
    <property type="match status" value="1"/>
</dbReference>
<dbReference type="Gene3D" id="3.40.50.2000">
    <property type="entry name" value="Glycogen Phosphorylase B"/>
    <property type="match status" value="2"/>
</dbReference>
<sequence>MKIVMLTNEFPPSIGGVQTHVHELGRALAQQGHDVHVLTRWKDTRTQREENLDGIHVHRVRLANSHWLYDWQLRRHIQRLHRQSPIDILHVHGMRPLKACAGLNLPVVFTNHTSSFLKRVHQGQKVLDKMAAQLQVADLALAPSEELAEATRRCGYTKPVTFIANGVDVEKFSPGESQLRTRLGIPRDAFVVTLARRLYEKNGVLYLARAFAQLDHPGLHLIVAGDGSERQAFEQIIRDAGKQEQLHMLGGVANSDMPDLYRASNLSVLPSLLEATSIAGLEAMACGLPLVGTRVGGIPAILRHDDNGLLVEPRRPDQLAQAIQTLAADPSLCARMGARSRQRAVEEFSWQAIAGRTLHAYQQLR</sequence>
<evidence type="ECO:0000259" key="1">
    <source>
        <dbReference type="Pfam" id="PF00534"/>
    </source>
</evidence>
<dbReference type="GO" id="GO:0016757">
    <property type="term" value="F:glycosyltransferase activity"/>
    <property type="evidence" value="ECO:0007669"/>
    <property type="project" value="InterPro"/>
</dbReference>
<evidence type="ECO:0000313" key="3">
    <source>
        <dbReference type="EMBL" id="ONF44657.1"/>
    </source>
</evidence>
<dbReference type="RefSeq" id="WP_076723205.1">
    <property type="nucleotide sequence ID" value="NZ_MSCW01000003.1"/>
</dbReference>
<name>A0A1V2DVV2_9GAMM</name>
<reference evidence="3 4" key="1">
    <citation type="submission" date="2016-12" db="EMBL/GenBank/DDBJ databases">
        <title>Marinobacter lutaoensis whole genome sequencing.</title>
        <authorList>
            <person name="Verma A."/>
            <person name="Krishnamurthi S."/>
        </authorList>
    </citation>
    <scope>NUCLEOTIDE SEQUENCE [LARGE SCALE GENOMIC DNA]</scope>
    <source>
        <strain evidence="3 4">T5054</strain>
    </source>
</reference>
<dbReference type="SUPFAM" id="SSF53756">
    <property type="entry name" value="UDP-Glycosyltransferase/glycogen phosphorylase"/>
    <property type="match status" value="1"/>
</dbReference>
<dbReference type="PANTHER" id="PTHR45947">
    <property type="entry name" value="SULFOQUINOVOSYL TRANSFERASE SQD2"/>
    <property type="match status" value="1"/>
</dbReference>
<dbReference type="InterPro" id="IPR028098">
    <property type="entry name" value="Glyco_trans_4-like_N"/>
</dbReference>
<feature type="domain" description="Glycosyl transferase family 1" evidence="1">
    <location>
        <begin position="179"/>
        <end position="343"/>
    </location>
</feature>
<evidence type="ECO:0000313" key="4">
    <source>
        <dbReference type="Proteomes" id="UP000189339"/>
    </source>
</evidence>
<dbReference type="STRING" id="135739.BTO32_04215"/>
<dbReference type="EMBL" id="MSCW01000003">
    <property type="protein sequence ID" value="ONF44657.1"/>
    <property type="molecule type" value="Genomic_DNA"/>
</dbReference>
<comment type="caution">
    <text evidence="3">The sequence shown here is derived from an EMBL/GenBank/DDBJ whole genome shotgun (WGS) entry which is preliminary data.</text>
</comment>
<feature type="domain" description="Glycosyltransferase subfamily 4-like N-terminal" evidence="2">
    <location>
        <begin position="14"/>
        <end position="171"/>
    </location>
</feature>
<dbReference type="CDD" id="cd03801">
    <property type="entry name" value="GT4_PimA-like"/>
    <property type="match status" value="1"/>
</dbReference>
<dbReference type="AlphaFoldDB" id="A0A1V2DVV2"/>
<accession>A0A1V2DVV2</accession>
<dbReference type="Pfam" id="PF13439">
    <property type="entry name" value="Glyco_transf_4"/>
    <property type="match status" value="1"/>
</dbReference>
<evidence type="ECO:0000259" key="2">
    <source>
        <dbReference type="Pfam" id="PF13439"/>
    </source>
</evidence>
<dbReference type="InterPro" id="IPR050194">
    <property type="entry name" value="Glycosyltransferase_grp1"/>
</dbReference>
<dbReference type="Proteomes" id="UP000189339">
    <property type="component" value="Unassembled WGS sequence"/>
</dbReference>
<evidence type="ECO:0008006" key="5">
    <source>
        <dbReference type="Google" id="ProtNLM"/>
    </source>
</evidence>
<keyword evidence="4" id="KW-1185">Reference proteome</keyword>